<evidence type="ECO:0000256" key="7">
    <source>
        <dbReference type="HAMAP-Rule" id="MF_00071"/>
    </source>
</evidence>
<dbReference type="SUPFAM" id="SSF52540">
    <property type="entry name" value="P-loop containing nucleoside triphosphate hydrolases"/>
    <property type="match status" value="1"/>
</dbReference>
<dbReference type="SUPFAM" id="SSF50447">
    <property type="entry name" value="Translation proteins"/>
    <property type="match status" value="1"/>
</dbReference>
<dbReference type="InterPro" id="IPR000640">
    <property type="entry name" value="EFG_V-like"/>
</dbReference>
<feature type="binding site" evidence="7">
    <location>
        <begin position="133"/>
        <end position="136"/>
    </location>
    <ligand>
        <name>GTP</name>
        <dbReference type="ChEBI" id="CHEBI:37565"/>
    </ligand>
</feature>
<dbReference type="InterPro" id="IPR000795">
    <property type="entry name" value="T_Tr_GTP-bd_dom"/>
</dbReference>
<dbReference type="SMART" id="SM00838">
    <property type="entry name" value="EFG_C"/>
    <property type="match status" value="1"/>
</dbReference>
<dbReference type="NCBIfam" id="TIGR00231">
    <property type="entry name" value="small_GTP"/>
    <property type="match status" value="1"/>
</dbReference>
<dbReference type="Pfam" id="PF06421">
    <property type="entry name" value="LepA_C"/>
    <property type="match status" value="1"/>
</dbReference>
<keyword evidence="2 7" id="KW-0547">Nucleotide-binding</keyword>
<comment type="function">
    <text evidence="7">Required for accurate and efficient protein synthesis under certain stress conditions. May act as a fidelity factor of the translation reaction, by catalyzing a one-codon backward translocation of tRNAs on improperly translocated ribosomes. Back-translocation proceeds from a post-translocation (POST) complex to a pre-translocation (PRE) complex, thus giving elongation factor G a second chance to translocate the tRNAs correctly. Binds to ribosomes in a GTP-dependent manner.</text>
</comment>
<gene>
    <name evidence="7 9" type="primary">lepA</name>
    <name evidence="9" type="ORF">MOO46_06190</name>
</gene>
<evidence type="ECO:0000256" key="6">
    <source>
        <dbReference type="ARBA" id="ARBA00023136"/>
    </source>
</evidence>
<dbReference type="Proteomes" id="UP000831859">
    <property type="component" value="Chromosome"/>
</dbReference>
<keyword evidence="7" id="KW-1003">Cell membrane</keyword>
<keyword evidence="9" id="KW-0251">Elongation factor</keyword>
<dbReference type="Pfam" id="PF00009">
    <property type="entry name" value="GTP_EFTU"/>
    <property type="match status" value="1"/>
</dbReference>
<protein>
    <recommendedName>
        <fullName evidence="7">Elongation factor 4</fullName>
        <shortName evidence="7">EF-4</shortName>
        <ecNumber evidence="7">3.6.5.n1</ecNumber>
    </recommendedName>
    <alternativeName>
        <fullName evidence="7">Ribosomal back-translocase LepA</fullName>
    </alternativeName>
</protein>
<dbReference type="Gene3D" id="3.30.70.240">
    <property type="match status" value="1"/>
</dbReference>
<evidence type="ECO:0000313" key="10">
    <source>
        <dbReference type="Proteomes" id="UP000831859"/>
    </source>
</evidence>
<comment type="subcellular location">
    <subcellularLocation>
        <location evidence="7">Cell membrane</location>
        <topology evidence="7">Peripheral membrane protein</topology>
        <orientation evidence="7">Cytoplasmic side</orientation>
    </subcellularLocation>
</comment>
<dbReference type="Pfam" id="PF03144">
    <property type="entry name" value="GTP_EFTU_D2"/>
    <property type="match status" value="1"/>
</dbReference>
<dbReference type="InterPro" id="IPR013842">
    <property type="entry name" value="LepA_CTD"/>
</dbReference>
<dbReference type="InterPro" id="IPR004161">
    <property type="entry name" value="EFTu-like_2"/>
</dbReference>
<dbReference type="SUPFAM" id="SSF54980">
    <property type="entry name" value="EF-G C-terminal domain-like"/>
    <property type="match status" value="2"/>
</dbReference>
<keyword evidence="3 7" id="KW-0378">Hydrolase</keyword>
<dbReference type="InterPro" id="IPR005225">
    <property type="entry name" value="Small_GTP-bd"/>
</dbReference>
<dbReference type="RefSeq" id="WP_249510816.1">
    <property type="nucleotide sequence ID" value="NZ_CP093362.1"/>
</dbReference>
<sequence length="596" mass="66753">MKQSNIRNFSIIAHIDHGKSTLSDQIMKMTDTIKPRHEETQILDDMNVEKEHGVTVRSRTVRNLYHANDGQSYELNLIDTPGHVDFSYEVSKSLSASDGVILLVDATQGVQAQTVANYQIAKANNLPIIPVINKVDNQNAQIESTEQQIYELDDEFLTQDIIKISAKTGMNVDKVLEAIVNEVPAPNGDENNPLKALIFDSHYDSYKGIIAYVRIYDGKLFANQQLELMSDHSVFENNEIGIFTPDLKPDRSLSAGDIGYIVTGMKDPKAIRVGDTITDKNNPTKTPIPGYKPVQSVVFAGIYPQNSDFDDLKMALEKLSLNDSSLNYQEETSESLGQGFRCGFLGMFHLQIIRERLISDFGVSVIITNPNVKYHVYIKKDNELKVVNNPSKMPDFALIDLIEEPFDKVTITIPSDSVNKVMDLVNQSRGILINMDNQGKLVELSYNLPISEIAYNFFNKLKSVSHGYATFDAEFNDYEVSDIVKISIDVNYAPVDALTFITHRNNADSLAQNLVHKLKYVMPKQLYPIPVQAFVEGRVIARIDVPPLRKNAAVSGDKKNVSKKQALLRRQNINKRKSANANITLPQKVFDAVLGI</sequence>
<dbReference type="GO" id="GO:0016787">
    <property type="term" value="F:hydrolase activity"/>
    <property type="evidence" value="ECO:0007669"/>
    <property type="project" value="UniProtKB-KW"/>
</dbReference>
<dbReference type="Gene3D" id="3.30.70.870">
    <property type="entry name" value="Elongation Factor G (Translational Gtpase), domain 3"/>
    <property type="match status" value="1"/>
</dbReference>
<dbReference type="EC" id="3.6.5.n1" evidence="7"/>
<organism evidence="9 10">
    <name type="scientific">Apilactobacillus apisilvae</name>
    <dbReference type="NCBI Taxonomy" id="2923364"/>
    <lineage>
        <taxon>Bacteria</taxon>
        <taxon>Bacillati</taxon>
        <taxon>Bacillota</taxon>
        <taxon>Bacilli</taxon>
        <taxon>Lactobacillales</taxon>
        <taxon>Lactobacillaceae</taxon>
        <taxon>Apilactobacillus</taxon>
    </lineage>
</organism>
<dbReference type="Gene3D" id="3.30.70.2570">
    <property type="entry name" value="Elongation factor 4, C-terminal domain"/>
    <property type="match status" value="1"/>
</dbReference>
<feature type="domain" description="Tr-type G" evidence="8">
    <location>
        <begin position="4"/>
        <end position="187"/>
    </location>
</feature>
<dbReference type="InterPro" id="IPR038363">
    <property type="entry name" value="LepA_C_sf"/>
</dbReference>
<dbReference type="HAMAP" id="MF_00071">
    <property type="entry name" value="LepA"/>
    <property type="match status" value="1"/>
</dbReference>
<evidence type="ECO:0000256" key="1">
    <source>
        <dbReference type="ARBA" id="ARBA00005454"/>
    </source>
</evidence>
<dbReference type="CDD" id="cd03709">
    <property type="entry name" value="lepA_C"/>
    <property type="match status" value="1"/>
</dbReference>
<proteinExistence type="inferred from homology"/>
<feature type="binding site" evidence="7">
    <location>
        <begin position="16"/>
        <end position="21"/>
    </location>
    <ligand>
        <name>GTP</name>
        <dbReference type="ChEBI" id="CHEBI:37565"/>
    </ligand>
</feature>
<evidence type="ECO:0000256" key="3">
    <source>
        <dbReference type="ARBA" id="ARBA00022801"/>
    </source>
</evidence>
<accession>A0ABY4PGQ0</accession>
<dbReference type="GO" id="GO:0003746">
    <property type="term" value="F:translation elongation factor activity"/>
    <property type="evidence" value="ECO:0007669"/>
    <property type="project" value="UniProtKB-KW"/>
</dbReference>
<dbReference type="PROSITE" id="PS51722">
    <property type="entry name" value="G_TR_2"/>
    <property type="match status" value="1"/>
</dbReference>
<evidence type="ECO:0000256" key="4">
    <source>
        <dbReference type="ARBA" id="ARBA00022917"/>
    </source>
</evidence>
<dbReference type="CDD" id="cd16260">
    <property type="entry name" value="EF4_III"/>
    <property type="match status" value="1"/>
</dbReference>
<comment type="catalytic activity">
    <reaction evidence="7">
        <text>GTP + H2O = GDP + phosphate + H(+)</text>
        <dbReference type="Rhea" id="RHEA:19669"/>
        <dbReference type="ChEBI" id="CHEBI:15377"/>
        <dbReference type="ChEBI" id="CHEBI:15378"/>
        <dbReference type="ChEBI" id="CHEBI:37565"/>
        <dbReference type="ChEBI" id="CHEBI:43474"/>
        <dbReference type="ChEBI" id="CHEBI:58189"/>
        <dbReference type="EC" id="3.6.5.n1"/>
    </reaction>
</comment>
<dbReference type="EMBL" id="CP093362">
    <property type="protein sequence ID" value="UQS84833.1"/>
    <property type="molecule type" value="Genomic_DNA"/>
</dbReference>
<dbReference type="InterPro" id="IPR035654">
    <property type="entry name" value="LepA_IV"/>
</dbReference>
<dbReference type="PANTHER" id="PTHR43512:SF4">
    <property type="entry name" value="TRANSLATION FACTOR GUF1 HOMOLOG, CHLOROPLASTIC"/>
    <property type="match status" value="1"/>
</dbReference>
<evidence type="ECO:0000313" key="9">
    <source>
        <dbReference type="EMBL" id="UQS84833.1"/>
    </source>
</evidence>
<evidence type="ECO:0000259" key="8">
    <source>
        <dbReference type="PROSITE" id="PS51722"/>
    </source>
</evidence>
<dbReference type="InterPro" id="IPR035647">
    <property type="entry name" value="EFG_III/V"/>
</dbReference>
<keyword evidence="6 7" id="KW-0472">Membrane</keyword>
<dbReference type="NCBIfam" id="TIGR01393">
    <property type="entry name" value="lepA"/>
    <property type="match status" value="1"/>
</dbReference>
<dbReference type="PANTHER" id="PTHR43512">
    <property type="entry name" value="TRANSLATION FACTOR GUF1-RELATED"/>
    <property type="match status" value="1"/>
</dbReference>
<evidence type="ECO:0000256" key="2">
    <source>
        <dbReference type="ARBA" id="ARBA00022741"/>
    </source>
</evidence>
<dbReference type="Gene3D" id="2.40.30.10">
    <property type="entry name" value="Translation factors"/>
    <property type="match status" value="1"/>
</dbReference>
<dbReference type="InterPro" id="IPR006297">
    <property type="entry name" value="EF-4"/>
</dbReference>
<keyword evidence="10" id="KW-1185">Reference proteome</keyword>
<dbReference type="InterPro" id="IPR009000">
    <property type="entry name" value="Transl_B-barrel_sf"/>
</dbReference>
<dbReference type="CDD" id="cd03699">
    <property type="entry name" value="EF4_II"/>
    <property type="match status" value="1"/>
</dbReference>
<dbReference type="Pfam" id="PF00679">
    <property type="entry name" value="EFG_C"/>
    <property type="match status" value="1"/>
</dbReference>
<dbReference type="Gene3D" id="3.40.50.300">
    <property type="entry name" value="P-loop containing nucleotide triphosphate hydrolases"/>
    <property type="match status" value="1"/>
</dbReference>
<comment type="similarity">
    <text evidence="1 7">Belongs to the TRAFAC class translation factor GTPase superfamily. Classic translation factor GTPase family. LepA subfamily.</text>
</comment>
<reference evidence="9 10" key="1">
    <citation type="journal article" date="2022" name="Int. J. Syst. Evol. Microbiol.">
        <title>Apilactobacillus apisilvae sp. nov., Nicolia spurrieriana gen. nov. sp. nov., Bombilactobacillus folatiphilus sp. nov. and Bombilactobacillus thymidiniphilus sp. nov., four new lactic acid bacterial isolates from stingless bees Tetragonula carbonaria and Austroplebeia australis.</title>
        <authorList>
            <person name="Oliphant S.A."/>
            <person name="Watson-Haigh N.S."/>
            <person name="Sumby K.M."/>
            <person name="Gardner J."/>
            <person name="Groom S."/>
            <person name="Jiranek V."/>
        </authorList>
    </citation>
    <scope>NUCLEOTIDE SEQUENCE [LARGE SCALE GENOMIC DNA]</scope>
    <source>
        <strain evidence="9 10">SG5_A10</strain>
    </source>
</reference>
<dbReference type="PRINTS" id="PR00315">
    <property type="entry name" value="ELONGATNFCT"/>
</dbReference>
<keyword evidence="5 7" id="KW-0342">GTP-binding</keyword>
<name>A0ABY4PGQ0_9LACO</name>
<dbReference type="InterPro" id="IPR027417">
    <property type="entry name" value="P-loop_NTPase"/>
</dbReference>
<keyword evidence="4 7" id="KW-0648">Protein biosynthesis</keyword>
<evidence type="ECO:0000256" key="5">
    <source>
        <dbReference type="ARBA" id="ARBA00023134"/>
    </source>
</evidence>